<dbReference type="PROSITE" id="PS50027">
    <property type="entry name" value="EGF_LAM_2"/>
    <property type="match status" value="2"/>
</dbReference>
<accession>A0A0H5FPT6</accession>
<feature type="domain" description="Ig-like" evidence="24">
    <location>
        <begin position="2161"/>
        <end position="2244"/>
    </location>
</feature>
<dbReference type="FunFam" id="2.10.25.10:FF:000033">
    <property type="entry name" value="Laminin subunit alpha 2"/>
    <property type="match status" value="2"/>
</dbReference>
<dbReference type="InterPro" id="IPR036116">
    <property type="entry name" value="FN3_sf"/>
</dbReference>
<dbReference type="PROSITE" id="PS01186">
    <property type="entry name" value="EGF_2"/>
    <property type="match status" value="1"/>
</dbReference>
<keyword evidence="11" id="KW-1133">Transmembrane helix</keyword>
<keyword evidence="9" id="KW-0084">Basement membrane</keyword>
<dbReference type="FunFam" id="2.10.25.10:FF:000188">
    <property type="entry name" value="Laminin subunit gamma 2"/>
    <property type="match status" value="1"/>
</dbReference>
<dbReference type="Pfam" id="PF00008">
    <property type="entry name" value="EGF"/>
    <property type="match status" value="1"/>
</dbReference>
<evidence type="ECO:0000259" key="24">
    <source>
        <dbReference type="PROSITE" id="PS50835"/>
    </source>
</evidence>
<dbReference type="SUPFAM" id="SSF49265">
    <property type="entry name" value="Fibronectin type III"/>
    <property type="match status" value="1"/>
</dbReference>
<reference evidence="27" key="1">
    <citation type="submission" date="2015-06" db="EMBL/GenBank/DDBJ databases">
        <title>Multifunctionality and plasticity characterize epithelial cells in Hydra.</title>
        <authorList>
            <person name="Buzgariu W."/>
            <person name="Al Haddad S."/>
            <person name="Tomczyk S."/>
            <person name="Wenger Y."/>
            <person name="Galliot B."/>
        </authorList>
    </citation>
    <scope>NUCLEOTIDE SEQUENCE</scope>
    <source>
        <strain evidence="27">Jussy strain</strain>
        <tissue evidence="27">Whole organism</tissue>
    </source>
</reference>
<dbReference type="PROSITE" id="PS50026">
    <property type="entry name" value="EGF_3"/>
    <property type="match status" value="4"/>
</dbReference>
<keyword evidence="5" id="KW-0272">Extracellular matrix</keyword>
<dbReference type="CDD" id="cd00054">
    <property type="entry name" value="EGF_CA"/>
    <property type="match status" value="2"/>
</dbReference>
<evidence type="ECO:0000259" key="22">
    <source>
        <dbReference type="PROSITE" id="PS50026"/>
    </source>
</evidence>
<feature type="domain" description="Ig-like" evidence="24">
    <location>
        <begin position="2249"/>
        <end position="2331"/>
    </location>
</feature>
<dbReference type="FunFam" id="2.60.40.10:FF:000032">
    <property type="entry name" value="palladin isoform X1"/>
    <property type="match status" value="2"/>
</dbReference>
<feature type="domain" description="Laminin G" evidence="21">
    <location>
        <begin position="2586"/>
        <end position="2748"/>
    </location>
</feature>
<feature type="domain" description="EGF-like" evidence="22">
    <location>
        <begin position="2544"/>
        <end position="2581"/>
    </location>
</feature>
<feature type="disulfide bond" evidence="19">
    <location>
        <begin position="1176"/>
        <end position="1190"/>
    </location>
</feature>
<dbReference type="PROSITE" id="PS50853">
    <property type="entry name" value="FN3"/>
    <property type="match status" value="1"/>
</dbReference>
<evidence type="ECO:0000256" key="20">
    <source>
        <dbReference type="SAM" id="SignalP"/>
    </source>
</evidence>
<evidence type="ECO:0000256" key="11">
    <source>
        <dbReference type="ARBA" id="ARBA00022989"/>
    </source>
</evidence>
<dbReference type="SMART" id="SM00408">
    <property type="entry name" value="IGc2"/>
    <property type="match status" value="12"/>
</dbReference>
<evidence type="ECO:0000256" key="13">
    <source>
        <dbReference type="ARBA" id="ARBA00023157"/>
    </source>
</evidence>
<keyword evidence="16 19" id="KW-0424">Laminin EGF-like domain</keyword>
<dbReference type="CDD" id="cd00096">
    <property type="entry name" value="Ig"/>
    <property type="match status" value="1"/>
</dbReference>
<dbReference type="GO" id="GO:0007155">
    <property type="term" value="P:cell adhesion"/>
    <property type="evidence" value="ECO:0007669"/>
    <property type="project" value="UniProtKB-KW"/>
</dbReference>
<dbReference type="InterPro" id="IPR056863">
    <property type="entry name" value="LMN_ATRN_NET-like_EGF"/>
</dbReference>
<dbReference type="SUPFAM" id="SSF49899">
    <property type="entry name" value="Concanavalin A-like lectins/glucanases"/>
    <property type="match status" value="4"/>
</dbReference>
<dbReference type="InterPro" id="IPR013320">
    <property type="entry name" value="ConA-like_dom_sf"/>
</dbReference>
<evidence type="ECO:0000313" key="27">
    <source>
        <dbReference type="EMBL" id="CRX73263.1"/>
    </source>
</evidence>
<evidence type="ECO:0000256" key="2">
    <source>
        <dbReference type="ARBA" id="ARBA00004302"/>
    </source>
</evidence>
<feature type="domain" description="Laminin EGF-like" evidence="23">
    <location>
        <begin position="1145"/>
        <end position="1192"/>
    </location>
</feature>
<feature type="domain" description="Ig-like" evidence="24">
    <location>
        <begin position="1259"/>
        <end position="1346"/>
    </location>
</feature>
<dbReference type="Pfam" id="PF00053">
    <property type="entry name" value="EGF_laminin"/>
    <property type="match status" value="6"/>
</dbReference>
<evidence type="ECO:0000256" key="19">
    <source>
        <dbReference type="PROSITE-ProRule" id="PRU00460"/>
    </source>
</evidence>
<dbReference type="Gene3D" id="2.60.40.10">
    <property type="entry name" value="Immunoglobulins"/>
    <property type="match status" value="12"/>
</dbReference>
<keyword evidence="18" id="KW-0245">EGF-like domain</keyword>
<comment type="subcellular location">
    <subcellularLocation>
        <location evidence="3">Cell projection</location>
    </subcellularLocation>
    <subcellularLocation>
        <location evidence="1">Membrane</location>
        <topology evidence="1">Single-pass membrane protein</topology>
    </subcellularLocation>
    <subcellularLocation>
        <location evidence="2">Secreted</location>
        <location evidence="2">Extracellular space</location>
        <location evidence="2">Extracellular matrix</location>
        <location evidence="2">Basement membrane</location>
    </subcellularLocation>
</comment>
<dbReference type="InterPro" id="IPR003961">
    <property type="entry name" value="FN3_dom"/>
</dbReference>
<dbReference type="FunFam" id="2.10.25.10:FF:000106">
    <property type="entry name" value="Heparan sulfate proteoglycan 2"/>
    <property type="match status" value="1"/>
</dbReference>
<evidence type="ECO:0000256" key="4">
    <source>
        <dbReference type="ARBA" id="ARBA00022525"/>
    </source>
</evidence>
<name>A0A0H5FPT6_HYDVU</name>
<dbReference type="OrthoDB" id="5967626at2759"/>
<dbReference type="InterPro" id="IPR013783">
    <property type="entry name" value="Ig-like_fold"/>
</dbReference>
<dbReference type="Pfam" id="PF13927">
    <property type="entry name" value="Ig_3"/>
    <property type="match status" value="6"/>
</dbReference>
<dbReference type="SMART" id="SM00180">
    <property type="entry name" value="EGF_Lam"/>
    <property type="match status" value="7"/>
</dbReference>
<dbReference type="GO" id="GO:0042995">
    <property type="term" value="C:cell projection"/>
    <property type="evidence" value="ECO:0007669"/>
    <property type="project" value="UniProtKB-SubCell"/>
</dbReference>
<evidence type="ECO:0000256" key="8">
    <source>
        <dbReference type="ARBA" id="ARBA00022737"/>
    </source>
</evidence>
<feature type="domain" description="Laminin G" evidence="21">
    <location>
        <begin position="2335"/>
        <end position="2508"/>
    </location>
</feature>
<dbReference type="FunFam" id="2.60.40.10:FF:000017">
    <property type="entry name" value="Down syndrome cell adhesion molecule b"/>
    <property type="match status" value="1"/>
</dbReference>
<dbReference type="CDD" id="cd00055">
    <property type="entry name" value="EGF_Lam"/>
    <property type="match status" value="5"/>
</dbReference>
<feature type="domain" description="EGF-like" evidence="22">
    <location>
        <begin position="2790"/>
        <end position="2827"/>
    </location>
</feature>
<feature type="domain" description="EGF-like" evidence="22">
    <location>
        <begin position="2506"/>
        <end position="2542"/>
    </location>
</feature>
<dbReference type="Pfam" id="PF24973">
    <property type="entry name" value="EGF_LMN_ATRN"/>
    <property type="match status" value="2"/>
</dbReference>
<dbReference type="InterPro" id="IPR002049">
    <property type="entry name" value="LE_dom"/>
</dbReference>
<feature type="domain" description="Ig-like" evidence="24">
    <location>
        <begin position="1536"/>
        <end position="1617"/>
    </location>
</feature>
<feature type="domain" description="Laminin G" evidence="21">
    <location>
        <begin position="2833"/>
        <end position="3006"/>
    </location>
</feature>
<keyword evidence="7 20" id="KW-0732">Signal</keyword>
<evidence type="ECO:0000256" key="5">
    <source>
        <dbReference type="ARBA" id="ARBA00022530"/>
    </source>
</evidence>
<feature type="disulfide bond" evidence="18">
    <location>
        <begin position="2513"/>
        <end position="2530"/>
    </location>
</feature>
<evidence type="ECO:0000259" key="21">
    <source>
        <dbReference type="PROSITE" id="PS50025"/>
    </source>
</evidence>
<feature type="chain" id="PRO_5005218462" evidence="20">
    <location>
        <begin position="20"/>
        <end position="3007"/>
    </location>
</feature>
<dbReference type="Pfam" id="PF13895">
    <property type="entry name" value="Ig_2"/>
    <property type="match status" value="1"/>
</dbReference>
<dbReference type="EMBL" id="LN868238">
    <property type="protein sequence ID" value="CRX73263.1"/>
    <property type="molecule type" value="mRNA"/>
</dbReference>
<evidence type="ECO:0000259" key="25">
    <source>
        <dbReference type="PROSITE" id="PS50853"/>
    </source>
</evidence>
<dbReference type="GO" id="GO:0030154">
    <property type="term" value="P:cell differentiation"/>
    <property type="evidence" value="ECO:0007669"/>
    <property type="project" value="UniProtKB-ARBA"/>
</dbReference>
<sequence>MDLFGIFIFLLSFLHITSANKKIPQKSSPVAPQFKEVRTTSRSIYLSWEIPYFSLRTVLLYKQDQQEISAIHISNGVRNHTLESLEPGMSYMVILQIYYSSAYLETVTNIITTKPIDPDDVLKSEGFEIEIQLLIKSNRLSSFEVSEKSTTELAEKTLRKIRKLLSNFSDVKNIYIYSIREELSGVYLIMYLNVTHVSSTQSLFDLILKSQNALGCDPIGFTFKIISFCCKPIYFHSFSNETEHFGSEIIHLQIVPSHAFQPGICGTSFDMSKGDITIETRGQHMLTALTISLYIKLKNLMDLHPVISAVNFYSQLRLEVQEGRLVWMFYNIGNSQGFIISSSDVIKKDTWMHILVDYSTHSGLGRIFIDGNLQKKKLSNAVLSTHWMLGLRIGKYFSGGVDYKMDGYIDEFQIFGCTLTLREISILSKSCGKVNQCLNKKDNITKMTSILFDSIKEWKKNDELQLSGVSECNSAGVSLEETESSFNKCKCKKNVEGYYCEKCKDGFFNLQLQNKDGCTKCFCNGLTKNCRSAKLERKQNVLNANDIYNINLRTIEGYRVNKDNILYNPITNSVTYKADSLGNGAILYWELPLSYCGDKVTSYGGNLRFTISYMSKPFEKPLYGPDVILLSNGTQLAYTEGKEPLSGIQHHFQVILDERFWLKGDNEQVTREEFIIALANIQSFLLRATYSTDIIESNLYEVRLDVVEYDPMVSNNHVTSMVEECLCPPEYFGTSCQHCNKGFTKVKDLLLGKCTPCQCNNHADDCDGSSGICRNCLHFTTGDHCEKCLPGYYGDPRSGRHDACLKCPCPLTVESNQFSSTCLLDTDGEPTCDACQRGYTGRNCEKCLHPYIGDPLQQGGSCTSPNAGCECDMRGVEHCNNSTCLCKKNVIGEKCSHCKPGSFYLHKKNKDGCLKCWCFGVTDVCKSSENINFNFKLLNMSGVKITNFEETINISKGLYVGFLNEAVLSDLPENRLLYWSLPDSFHKEKLIAYGGVLSYTISYEEIGSGYIDLKPDVIIKGNGKSLVYQAQTIVYSREIAHMEVPIHEEKWIKLSGGLVSREEFLFVLSNISSFLIRATYNTRIKSTLLRNVSLSWPTSNKSDDSVKSIEVCECPIGYSGTSCQRCATGFFRFITPNGELRCKKCQCNGHSEYCDDVTGICTGCKNNTKGEKCNECKLGFFSDSSNGGECKPCFCPLSISTNQFSKSCTAMKEGGFVCDTCKTGYSGRYCGECAVGYTGNPLTPGGTCKKSAVRYTSEPSVKITPEIRKDRLGTISTFHCSATGEQPLMIQWSRIDGRPFASNVKFASTPTSKTLTITKIDHLDEQTYICSARNDYGLSSARAVLNVVSHRLLPIRVSVVPKSLYIEQGGVARFICNHDSDLTTTITWSREDFEKLPAEALVKNGIFTISNVNQGHSGLYSCRVSNQYSYDQVSVQLRVGVSIPPKVAIYPIEVVSNINEDVQFRCSFSGYPTPTISWERETGKSMSGNVIIEESLLEVKNVQVDDEGQYFCTASNQGGTVSSRSVLYVRGPNSLPIVNIIPSEFRVQSGTTVLFLCSYSGIVLKLIWRKKNGSLPTSSVVRDRELHIPATDLADEGQYECVASNQYGEVIAKSNLFVEPDPGFKPRIQINPKFVSVIEGSYAEIQCNVTGLPLPIVLWSKPNGLLTNNHVIEGSYLKILKVSADDSGTYVCSGQNRLGSDSSTSVLSVERRMLPEIIINSAVNVNSYVGESLTFFCKLLGGIPKPTLMWKTSSGYQVPSSQLKNVDDSLALKLFDIKKSHEGEYICVASNAAGIQEKKINLTVKGDARVLFKPRGLYRAKIGDKVTIRCYGYGYPAPFIILTVPNYDSKGIYNITHNEGYIEFTFVVEFVLAGNYTCTGRNLYGEKHDFLSLIVRKEDEAPLISNLPQSTTINYLSTFKMVCKAQGTPNPKIFWTRGQAQSKISNKHLLQIDSVVIGDEDDYQCHAVNRKGSVVSSTKLVVRVMPNVNIFPPSIIVKQGHGFTIKCLVKSRKLYSIQWRKQGFTNLVQFSSILFGDELFILSANKDDAGMYICIYKDDDIELNSTANVTVIEPPLIIAASETVFRVNLNSSITLKCNVSGYPSPFINWIFPDGSNGASNSYGEFALVNMTKYDQGQYKCRASNVGGFAEETFTVLINELPQVVILEGTHMSANYGSHVSITCKASGVPLPTVQWSKKQENITKNIKTENGVLNIYNVTSEHSGTFRCVAKNDIGSVLSEVQLHVKGAPQVSVFPSSLSVSIKELVKFSCNVTGHPKPKVTWLKLNGVLPNQIYISEDFLVIPSVKVSDAGVYLCRAENLQGTGEASVTLKVLDFVPRFFQEDSMQVFENIPNTQSQTKINIWFKPDKPDGLLIYRGSSVKDFLSLIIRDHYVIFCFNLGSGSAIIKTTNRFELHRWVSVEAKQDQSIGFLKVNDDNPVYGKSLGRFNELNLDNELYLGGYEDVTKIVANVGFITSFSGCVSELIVNNQRIEFVDAITSKNVASCNTCHDNPCKNSGICNPSRTKFGFVCMCMKNFTGVYCEDEVERCYPDACLYEGQCVNHEKNGYSCKCLLGRFGKRCAHGFSISVPLFNESSFLSFHIPNLRSKVLTISFSFKVQSVKDFKVLSIEQTFQNKFKFLNFAVEKGSLVLKYNLGDGTVILNSEKKVILDQWLEVHFELKGKYSSLSINGQQALKNVSNGLEDSLNLNTNTLVYIGNGLIGCLRQLVLNSKKIDLSKEYVAAKNILSCYKLASPCLSKSCLNGGTCVMVSDDDFICKCTNSYDGILCEKKIGLCENYIDCKNNGICKKTSHGSTCFCPLGFSGLSCQQREFLNNSAKLTQNSYILFRKVRIVEKSRISFLIKTVREEGMLLWLGQKPDSAFSSAFMLVGIKKGTLEIQFELGSKLVIGFSKLKVNDDRWHSIGLLRQGSTLICMIDEKDSFTLDAGEISVSLNFFAFLYLGGGINTRSLSQGKYLRSYEGCIQNFILDGDVSFVLSPAEAWNILPCE</sequence>
<dbReference type="Gene3D" id="2.170.300.10">
    <property type="entry name" value="Tie2 ligand-binding domain superfamily"/>
    <property type="match status" value="1"/>
</dbReference>
<gene>
    <name evidence="27" type="primary">HMCN1L2</name>
</gene>
<dbReference type="Gene3D" id="2.60.120.200">
    <property type="match status" value="4"/>
</dbReference>
<dbReference type="GO" id="GO:0016020">
    <property type="term" value="C:membrane"/>
    <property type="evidence" value="ECO:0007669"/>
    <property type="project" value="UniProtKB-SubCell"/>
</dbReference>
<dbReference type="PANTHER" id="PTHR10075:SF100">
    <property type="entry name" value="FASCICLIN-2"/>
    <property type="match status" value="1"/>
</dbReference>
<evidence type="ECO:0000256" key="14">
    <source>
        <dbReference type="ARBA" id="ARBA00023180"/>
    </source>
</evidence>
<feature type="disulfide bond" evidence="18">
    <location>
        <begin position="2532"/>
        <end position="2541"/>
    </location>
</feature>
<keyword evidence="12" id="KW-0472">Membrane</keyword>
<dbReference type="PROSITE" id="PS51115">
    <property type="entry name" value="LAMININ_IVA"/>
    <property type="match status" value="2"/>
</dbReference>
<dbReference type="GO" id="GO:0005604">
    <property type="term" value="C:basement membrane"/>
    <property type="evidence" value="ECO:0007669"/>
    <property type="project" value="UniProtKB-SubCell"/>
</dbReference>
<dbReference type="PROSITE" id="PS01248">
    <property type="entry name" value="EGF_LAM_1"/>
    <property type="match status" value="4"/>
</dbReference>
<dbReference type="PROSITE" id="PS50835">
    <property type="entry name" value="IG_LIKE"/>
    <property type="match status" value="11"/>
</dbReference>
<keyword evidence="6" id="KW-0812">Transmembrane</keyword>
<evidence type="ECO:0000256" key="17">
    <source>
        <dbReference type="ARBA" id="ARBA00023319"/>
    </source>
</evidence>
<feature type="signal peptide" evidence="20">
    <location>
        <begin position="1"/>
        <end position="19"/>
    </location>
</feature>
<keyword evidence="8" id="KW-0677">Repeat</keyword>
<evidence type="ECO:0000256" key="9">
    <source>
        <dbReference type="ARBA" id="ARBA00022869"/>
    </source>
</evidence>
<dbReference type="SMART" id="SM00181">
    <property type="entry name" value="EGF"/>
    <property type="match status" value="9"/>
</dbReference>
<dbReference type="InterPro" id="IPR036179">
    <property type="entry name" value="Ig-like_dom_sf"/>
</dbReference>
<feature type="domain" description="Laminin IV type A" evidence="26">
    <location>
        <begin position="938"/>
        <end position="1111"/>
    </location>
</feature>
<feature type="domain" description="Ig-like" evidence="24">
    <location>
        <begin position="1354"/>
        <end position="1434"/>
    </location>
</feature>
<organism evidence="27">
    <name type="scientific">Hydra vulgaris</name>
    <name type="common">Hydra</name>
    <name type="synonym">Hydra attenuata</name>
    <dbReference type="NCBI Taxonomy" id="6087"/>
    <lineage>
        <taxon>Eukaryota</taxon>
        <taxon>Metazoa</taxon>
        <taxon>Cnidaria</taxon>
        <taxon>Hydrozoa</taxon>
        <taxon>Hydroidolina</taxon>
        <taxon>Anthoathecata</taxon>
        <taxon>Aplanulata</taxon>
        <taxon>Hydridae</taxon>
        <taxon>Hydra</taxon>
    </lineage>
</organism>
<feature type="disulfide bond" evidence="19">
    <location>
        <begin position="1164"/>
        <end position="1173"/>
    </location>
</feature>
<feature type="disulfide bond" evidence="19">
    <location>
        <begin position="776"/>
        <end position="785"/>
    </location>
</feature>
<dbReference type="PROSITE" id="PS00022">
    <property type="entry name" value="EGF_1"/>
    <property type="match status" value="4"/>
</dbReference>
<dbReference type="InterPro" id="IPR007110">
    <property type="entry name" value="Ig-like_dom"/>
</dbReference>
<feature type="domain" description="EGF-like" evidence="22">
    <location>
        <begin position="2751"/>
        <end position="2788"/>
    </location>
</feature>
<dbReference type="InterPro" id="IPR000742">
    <property type="entry name" value="EGF"/>
</dbReference>
<evidence type="ECO:0000256" key="18">
    <source>
        <dbReference type="PROSITE-ProRule" id="PRU00076"/>
    </source>
</evidence>
<dbReference type="Pfam" id="PF02210">
    <property type="entry name" value="Laminin_G_2"/>
    <property type="match status" value="1"/>
</dbReference>
<dbReference type="InterPro" id="IPR013098">
    <property type="entry name" value="Ig_I-set"/>
</dbReference>
<dbReference type="InterPro" id="IPR003599">
    <property type="entry name" value="Ig_sub"/>
</dbReference>
<dbReference type="SUPFAM" id="SSF57196">
    <property type="entry name" value="EGF/Laminin"/>
    <property type="match status" value="7"/>
</dbReference>
<evidence type="ECO:0000256" key="3">
    <source>
        <dbReference type="ARBA" id="ARBA00004316"/>
    </source>
</evidence>
<protein>
    <submittedName>
        <fullName evidence="27">Hemicentin 1-like 2</fullName>
    </submittedName>
</protein>
<dbReference type="SUPFAM" id="SSF48726">
    <property type="entry name" value="Immunoglobulin"/>
    <property type="match status" value="12"/>
</dbReference>
<dbReference type="SMART" id="SM00409">
    <property type="entry name" value="IG"/>
    <property type="match status" value="12"/>
</dbReference>
<proteinExistence type="evidence at transcript level"/>
<evidence type="ECO:0000259" key="26">
    <source>
        <dbReference type="PROSITE" id="PS51115"/>
    </source>
</evidence>
<feature type="domain" description="Laminin EGF-like" evidence="23">
    <location>
        <begin position="757"/>
        <end position="806"/>
    </location>
</feature>
<evidence type="ECO:0000256" key="10">
    <source>
        <dbReference type="ARBA" id="ARBA00022889"/>
    </source>
</evidence>
<dbReference type="InterPro" id="IPR000034">
    <property type="entry name" value="Laminin_IV"/>
</dbReference>
<dbReference type="CDD" id="cd00110">
    <property type="entry name" value="LamG"/>
    <property type="match status" value="3"/>
</dbReference>
<keyword evidence="10" id="KW-0130">Cell adhesion</keyword>
<feature type="domain" description="Ig-like" evidence="24">
    <location>
        <begin position="2074"/>
        <end position="2154"/>
    </location>
</feature>
<dbReference type="Pfam" id="PF00052">
    <property type="entry name" value="Laminin_B"/>
    <property type="match status" value="2"/>
</dbReference>
<comment type="caution">
    <text evidence="18">Lacks conserved residue(s) required for the propagation of feature annotation.</text>
</comment>
<keyword evidence="13 18" id="KW-1015">Disulfide bond</keyword>
<keyword evidence="15" id="KW-0966">Cell projection</keyword>
<dbReference type="PROSITE" id="PS50025">
    <property type="entry name" value="LAM_G_DOMAIN"/>
    <property type="match status" value="3"/>
</dbReference>
<evidence type="ECO:0000256" key="12">
    <source>
        <dbReference type="ARBA" id="ARBA00023136"/>
    </source>
</evidence>
<dbReference type="Pfam" id="PF07679">
    <property type="entry name" value="I-set"/>
    <property type="match status" value="4"/>
</dbReference>
<feature type="domain" description="Fibronectin type-III" evidence="25">
    <location>
        <begin position="28"/>
        <end position="116"/>
    </location>
</feature>
<feature type="domain" description="Ig-like" evidence="24">
    <location>
        <begin position="1626"/>
        <end position="1708"/>
    </location>
</feature>
<keyword evidence="17" id="KW-0393">Immunoglobulin domain</keyword>
<dbReference type="SMART" id="SM00281">
    <property type="entry name" value="LamB"/>
    <property type="match status" value="2"/>
</dbReference>
<feature type="domain" description="Laminin IV type A" evidence="26">
    <location>
        <begin position="545"/>
        <end position="724"/>
    </location>
</feature>
<evidence type="ECO:0000259" key="23">
    <source>
        <dbReference type="PROSITE" id="PS50027"/>
    </source>
</evidence>
<keyword evidence="4" id="KW-0964">Secreted</keyword>
<feature type="domain" description="Ig-like" evidence="24">
    <location>
        <begin position="1445"/>
        <end position="1527"/>
    </location>
</feature>
<feature type="disulfide bond" evidence="18">
    <location>
        <begin position="2778"/>
        <end position="2787"/>
    </location>
</feature>
<evidence type="ECO:0000256" key="15">
    <source>
        <dbReference type="ARBA" id="ARBA00023273"/>
    </source>
</evidence>
<feature type="disulfide bond" evidence="18">
    <location>
        <begin position="2571"/>
        <end position="2580"/>
    </location>
</feature>
<feature type="disulfide bond" evidence="18">
    <location>
        <begin position="2817"/>
        <end position="2826"/>
    </location>
</feature>
<evidence type="ECO:0000256" key="6">
    <source>
        <dbReference type="ARBA" id="ARBA00022692"/>
    </source>
</evidence>
<keyword evidence="14" id="KW-0325">Glycoprotein</keyword>
<feature type="domain" description="Ig-like" evidence="24">
    <location>
        <begin position="1902"/>
        <end position="1981"/>
    </location>
</feature>
<evidence type="ECO:0000256" key="1">
    <source>
        <dbReference type="ARBA" id="ARBA00004167"/>
    </source>
</evidence>
<dbReference type="Gene3D" id="2.10.25.10">
    <property type="entry name" value="Laminin"/>
    <property type="match status" value="8"/>
</dbReference>
<feature type="domain" description="Ig-like" evidence="24">
    <location>
        <begin position="1986"/>
        <end position="2070"/>
    </location>
</feature>
<dbReference type="Pfam" id="PF00054">
    <property type="entry name" value="Laminin_G_1"/>
    <property type="match status" value="2"/>
</dbReference>
<feature type="domain" description="Ig-like" evidence="24">
    <location>
        <begin position="1715"/>
        <end position="1803"/>
    </location>
</feature>
<evidence type="ECO:0000256" key="16">
    <source>
        <dbReference type="ARBA" id="ARBA00023292"/>
    </source>
</evidence>
<dbReference type="SMART" id="SM00282">
    <property type="entry name" value="LamG"/>
    <property type="match status" value="3"/>
</dbReference>
<dbReference type="Pfam" id="PF13385">
    <property type="entry name" value="Laminin_G_3"/>
    <property type="match status" value="1"/>
</dbReference>
<dbReference type="InterPro" id="IPR001791">
    <property type="entry name" value="Laminin_G"/>
</dbReference>
<dbReference type="InterPro" id="IPR003598">
    <property type="entry name" value="Ig_sub2"/>
</dbReference>
<evidence type="ECO:0000256" key="7">
    <source>
        <dbReference type="ARBA" id="ARBA00022729"/>
    </source>
</evidence>
<dbReference type="PANTHER" id="PTHR10075">
    <property type="entry name" value="BASIGIN RELATED"/>
    <property type="match status" value="1"/>
</dbReference>